<name>A0ACA9RBI7_9GLOM</name>
<evidence type="ECO:0000313" key="2">
    <source>
        <dbReference type="Proteomes" id="UP000789920"/>
    </source>
</evidence>
<accession>A0ACA9RBI7</accession>
<proteinExistence type="predicted"/>
<feature type="non-terminal residue" evidence="1">
    <location>
        <position position="1"/>
    </location>
</feature>
<keyword evidence="2" id="KW-1185">Reference proteome</keyword>
<protein>
    <submittedName>
        <fullName evidence="1">32632_t:CDS:1</fullName>
    </submittedName>
</protein>
<reference evidence="1" key="1">
    <citation type="submission" date="2021-06" db="EMBL/GenBank/DDBJ databases">
        <authorList>
            <person name="Kallberg Y."/>
            <person name="Tangrot J."/>
            <person name="Rosling A."/>
        </authorList>
    </citation>
    <scope>NUCLEOTIDE SEQUENCE</scope>
    <source>
        <strain evidence="1">MA461A</strain>
    </source>
</reference>
<sequence>EEQGQNSFRIRIRQQTTDKFKKNNEQLKENNNEENEKFRINRYQYEPAYTRQKYSNAGCSKSEIMGKPSKEKIAAFTATMQRNIEGILKNNSRINNEKKLNNTDSQSKPL</sequence>
<dbReference type="EMBL" id="CAJVQC010047974">
    <property type="protein sequence ID" value="CAG8785489.1"/>
    <property type="molecule type" value="Genomic_DNA"/>
</dbReference>
<comment type="caution">
    <text evidence="1">The sequence shown here is derived from an EMBL/GenBank/DDBJ whole genome shotgun (WGS) entry which is preliminary data.</text>
</comment>
<evidence type="ECO:0000313" key="1">
    <source>
        <dbReference type="EMBL" id="CAG8785489.1"/>
    </source>
</evidence>
<organism evidence="1 2">
    <name type="scientific">Racocetra persica</name>
    <dbReference type="NCBI Taxonomy" id="160502"/>
    <lineage>
        <taxon>Eukaryota</taxon>
        <taxon>Fungi</taxon>
        <taxon>Fungi incertae sedis</taxon>
        <taxon>Mucoromycota</taxon>
        <taxon>Glomeromycotina</taxon>
        <taxon>Glomeromycetes</taxon>
        <taxon>Diversisporales</taxon>
        <taxon>Gigasporaceae</taxon>
        <taxon>Racocetra</taxon>
    </lineage>
</organism>
<gene>
    <name evidence="1" type="ORF">RPERSI_LOCUS18228</name>
</gene>
<dbReference type="Proteomes" id="UP000789920">
    <property type="component" value="Unassembled WGS sequence"/>
</dbReference>